<keyword evidence="3 9" id="KW-1003">Cell membrane</keyword>
<keyword evidence="7 9" id="KW-0472">Membrane</keyword>
<keyword evidence="11" id="KW-0449">Lipoprotein</keyword>
<dbReference type="UniPathway" id="UPA00666"/>
<dbReference type="Proteomes" id="UP000182715">
    <property type="component" value="Unassembled WGS sequence"/>
</dbReference>
<sequence length="524" mass="58670">MFRRYLPNRQMNMVSKLDKYWQHPALYWPLLILFAAATPFTFAPYYHFWLMPLIFGAFVRLIELRPRFAVSSAYLFGLTAYTTQFYWIHTALHDVSGLPDLYAVPLTFLLPAYLALYPALCFWLWKKFTLPRGIKIGLVLPILWTLTEFARERFLTGFGWGAIGYSQITPDSPLAGFAPLGGIHMVTLATAFLGVWLVLASNNTARSGKRLLPIILIAALLAAGYTARQTDFTRPDGSRSTVALLQGNIDQTLKWREDQVIPTIQKYYEQVGKTTADIVILPETAIPVMRQNLPENILAKFAEQAQNNGSALAVGISQYTSDGNGYENAVINLTGYQENNQDGIPYYAKNHLVPFGEYKPLPFLTTPLYKMMDMPLSDFRKGGGKQSALLMKNQKIAFNICYEDGFGDELIAAAKDATLLANASNMAWYGKSNAMYQHLQQSQARAMELGRYMVRATNTGATAIISPKGNIIAQAQPDTETVLEGHIKGYVGETPYMKTGSSWWLMGILALAALILFIFRNKEH</sequence>
<organism evidence="11 12">
    <name type="scientific">Neisseria meningitidis serogroup B</name>
    <dbReference type="NCBI Taxonomy" id="491"/>
    <lineage>
        <taxon>Bacteria</taxon>
        <taxon>Pseudomonadati</taxon>
        <taxon>Pseudomonadota</taxon>
        <taxon>Betaproteobacteria</taxon>
        <taxon>Neisseriales</taxon>
        <taxon>Neisseriaceae</taxon>
        <taxon>Neisseria</taxon>
    </lineage>
</organism>
<dbReference type="CDD" id="cd07571">
    <property type="entry name" value="ALP_N-acyl_transferase"/>
    <property type="match status" value="1"/>
</dbReference>
<evidence type="ECO:0000256" key="3">
    <source>
        <dbReference type="ARBA" id="ARBA00022475"/>
    </source>
</evidence>
<dbReference type="InterPro" id="IPR003010">
    <property type="entry name" value="C-N_Hydrolase"/>
</dbReference>
<feature type="transmembrane region" description="Helical" evidence="9">
    <location>
        <begin position="174"/>
        <end position="199"/>
    </location>
</feature>
<feature type="transmembrane region" description="Helical" evidence="9">
    <location>
        <begin position="20"/>
        <end position="40"/>
    </location>
</feature>
<gene>
    <name evidence="9" type="primary">lnt</name>
</gene>
<evidence type="ECO:0000256" key="5">
    <source>
        <dbReference type="ARBA" id="ARBA00022692"/>
    </source>
</evidence>
<evidence type="ECO:0000259" key="10">
    <source>
        <dbReference type="PROSITE" id="PS50263"/>
    </source>
</evidence>
<evidence type="ECO:0000313" key="12">
    <source>
        <dbReference type="Proteomes" id="UP000182715"/>
    </source>
</evidence>
<keyword evidence="6 9" id="KW-1133">Transmembrane helix</keyword>
<keyword evidence="5 9" id="KW-0812">Transmembrane</keyword>
<dbReference type="NCBIfam" id="TIGR00546">
    <property type="entry name" value="lnt"/>
    <property type="match status" value="1"/>
</dbReference>
<protein>
    <recommendedName>
        <fullName evidence="9">Apolipoprotein N-acyltransferase</fullName>
        <shortName evidence="9">ALP N-acyltransferase</shortName>
        <ecNumber evidence="9">2.3.1.269</ecNumber>
    </recommendedName>
</protein>
<dbReference type="InterPro" id="IPR004563">
    <property type="entry name" value="Apolipo_AcylTrfase"/>
</dbReference>
<dbReference type="Gene3D" id="3.60.110.10">
    <property type="entry name" value="Carbon-nitrogen hydrolase"/>
    <property type="match status" value="1"/>
</dbReference>
<proteinExistence type="inferred from homology"/>
<evidence type="ECO:0000256" key="7">
    <source>
        <dbReference type="ARBA" id="ARBA00023136"/>
    </source>
</evidence>
<comment type="pathway">
    <text evidence="9">Protein modification; lipoprotein biosynthesis (N-acyl transfer).</text>
</comment>
<comment type="catalytic activity">
    <reaction evidence="9">
        <text>N-terminal S-1,2-diacyl-sn-glyceryl-L-cysteinyl-[lipoprotein] + a glycerophospholipid = N-acyl-S-1,2-diacyl-sn-glyceryl-L-cysteinyl-[lipoprotein] + a 2-acyl-sn-glycero-3-phospholipid + H(+)</text>
        <dbReference type="Rhea" id="RHEA:48228"/>
        <dbReference type="Rhea" id="RHEA-COMP:14681"/>
        <dbReference type="Rhea" id="RHEA-COMP:14684"/>
        <dbReference type="ChEBI" id="CHEBI:15378"/>
        <dbReference type="ChEBI" id="CHEBI:136912"/>
        <dbReference type="ChEBI" id="CHEBI:140656"/>
        <dbReference type="ChEBI" id="CHEBI:140657"/>
        <dbReference type="ChEBI" id="CHEBI:140660"/>
        <dbReference type="EC" id="2.3.1.269"/>
    </reaction>
</comment>
<keyword evidence="8 9" id="KW-0012">Acyltransferase</keyword>
<dbReference type="PANTHER" id="PTHR38686:SF1">
    <property type="entry name" value="APOLIPOPROTEIN N-ACYLTRANSFERASE"/>
    <property type="match status" value="1"/>
</dbReference>
<dbReference type="SUPFAM" id="SSF56317">
    <property type="entry name" value="Carbon-nitrogen hydrolase"/>
    <property type="match status" value="1"/>
</dbReference>
<evidence type="ECO:0000256" key="1">
    <source>
        <dbReference type="ARBA" id="ARBA00004651"/>
    </source>
</evidence>
<dbReference type="InterPro" id="IPR036526">
    <property type="entry name" value="C-N_Hydrolase_sf"/>
</dbReference>
<feature type="transmembrane region" description="Helical" evidence="9">
    <location>
        <begin position="502"/>
        <end position="519"/>
    </location>
</feature>
<evidence type="ECO:0000313" key="11">
    <source>
        <dbReference type="EMBL" id="CRY98713.1"/>
    </source>
</evidence>
<dbReference type="InterPro" id="IPR045378">
    <property type="entry name" value="LNT_N"/>
</dbReference>
<dbReference type="GO" id="GO:0042158">
    <property type="term" value="P:lipoprotein biosynthetic process"/>
    <property type="evidence" value="ECO:0007669"/>
    <property type="project" value="UniProtKB-UniRule"/>
</dbReference>
<dbReference type="HAMAP" id="MF_01148">
    <property type="entry name" value="Lnt"/>
    <property type="match status" value="1"/>
</dbReference>
<dbReference type="Pfam" id="PF20154">
    <property type="entry name" value="LNT_N"/>
    <property type="match status" value="1"/>
</dbReference>
<feature type="transmembrane region" description="Helical" evidence="9">
    <location>
        <begin position="46"/>
        <end position="62"/>
    </location>
</feature>
<comment type="similarity">
    <text evidence="2 9">Belongs to the CN hydrolase family. Apolipoprotein N-acyltransferase subfamily.</text>
</comment>
<reference evidence="11 12" key="1">
    <citation type="submission" date="2014-11" db="EMBL/GenBank/DDBJ databases">
        <authorList>
            <person name="Diene M.Seydina."/>
        </authorList>
    </citation>
    <scope>NUCLEOTIDE SEQUENCE [LARGE SCALE GENOMIC DNA]</scope>
    <source>
        <strain evidence="11 12">Neisseria meningitidis CHUV</strain>
    </source>
</reference>
<feature type="transmembrane region" description="Helical" evidence="9">
    <location>
        <begin position="211"/>
        <end position="227"/>
    </location>
</feature>
<evidence type="ECO:0000256" key="6">
    <source>
        <dbReference type="ARBA" id="ARBA00022989"/>
    </source>
</evidence>
<evidence type="ECO:0000256" key="4">
    <source>
        <dbReference type="ARBA" id="ARBA00022679"/>
    </source>
</evidence>
<dbReference type="GO" id="GO:0016410">
    <property type="term" value="F:N-acyltransferase activity"/>
    <property type="evidence" value="ECO:0007669"/>
    <property type="project" value="UniProtKB-UniRule"/>
</dbReference>
<evidence type="ECO:0000256" key="2">
    <source>
        <dbReference type="ARBA" id="ARBA00010065"/>
    </source>
</evidence>
<dbReference type="PANTHER" id="PTHR38686">
    <property type="entry name" value="APOLIPOPROTEIN N-ACYLTRANSFERASE"/>
    <property type="match status" value="1"/>
</dbReference>
<feature type="transmembrane region" description="Helical" evidence="9">
    <location>
        <begin position="136"/>
        <end position="154"/>
    </location>
</feature>
<feature type="domain" description="CN hydrolase" evidence="10">
    <location>
        <begin position="245"/>
        <end position="489"/>
    </location>
</feature>
<evidence type="ECO:0000256" key="9">
    <source>
        <dbReference type="HAMAP-Rule" id="MF_01148"/>
    </source>
</evidence>
<accession>A0A0H5QSV1</accession>
<feature type="transmembrane region" description="Helical" evidence="9">
    <location>
        <begin position="101"/>
        <end position="124"/>
    </location>
</feature>
<feature type="transmembrane region" description="Helical" evidence="9">
    <location>
        <begin position="69"/>
        <end position="89"/>
    </location>
</feature>
<keyword evidence="4 9" id="KW-0808">Transferase</keyword>
<evidence type="ECO:0000256" key="8">
    <source>
        <dbReference type="ARBA" id="ARBA00023315"/>
    </source>
</evidence>
<name>A0A0H5QSV1_NEIMI</name>
<dbReference type="PROSITE" id="PS50263">
    <property type="entry name" value="CN_HYDROLASE"/>
    <property type="match status" value="1"/>
</dbReference>
<dbReference type="GO" id="GO:0005886">
    <property type="term" value="C:plasma membrane"/>
    <property type="evidence" value="ECO:0007669"/>
    <property type="project" value="UniProtKB-SubCell"/>
</dbReference>
<dbReference type="AlphaFoldDB" id="A0A0H5QSV1"/>
<dbReference type="Pfam" id="PF00795">
    <property type="entry name" value="CN_hydrolase"/>
    <property type="match status" value="1"/>
</dbReference>
<comment type="subcellular location">
    <subcellularLocation>
        <location evidence="1 9">Cell membrane</location>
        <topology evidence="1 9">Multi-pass membrane protein</topology>
    </subcellularLocation>
</comment>
<dbReference type="EMBL" id="CVTF01000015">
    <property type="protein sequence ID" value="CRY98713.1"/>
    <property type="molecule type" value="Genomic_DNA"/>
</dbReference>
<dbReference type="EC" id="2.3.1.269" evidence="9"/>
<comment type="function">
    <text evidence="9">Catalyzes the phospholipid dependent N-acylation of the N-terminal cysteine of apolipoprotein, the last step in lipoprotein maturation.</text>
</comment>